<name>A0A2U1MTG8_ARTAN</name>
<dbReference type="SUPFAM" id="SSF50249">
    <property type="entry name" value="Nucleic acid-binding proteins"/>
    <property type="match status" value="1"/>
</dbReference>
<evidence type="ECO:0000256" key="4">
    <source>
        <dbReference type="ARBA" id="ARBA00022917"/>
    </source>
</evidence>
<dbReference type="GO" id="GO:0003743">
    <property type="term" value="F:translation initiation factor activity"/>
    <property type="evidence" value="ECO:0007669"/>
    <property type="project" value="UniProtKB-KW"/>
</dbReference>
<evidence type="ECO:0000256" key="1">
    <source>
        <dbReference type="ARBA" id="ARBA00007223"/>
    </source>
</evidence>
<feature type="domain" description="S1 motif" evidence="6">
    <location>
        <begin position="17"/>
        <end position="88"/>
    </location>
</feature>
<reference evidence="7 8" key="1">
    <citation type="journal article" date="2018" name="Mol. Plant">
        <title>The genome of Artemisia annua provides insight into the evolution of Asteraceae family and artemisinin biosynthesis.</title>
        <authorList>
            <person name="Shen Q."/>
            <person name="Zhang L."/>
            <person name="Liao Z."/>
            <person name="Wang S."/>
            <person name="Yan T."/>
            <person name="Shi P."/>
            <person name="Liu M."/>
            <person name="Fu X."/>
            <person name="Pan Q."/>
            <person name="Wang Y."/>
            <person name="Lv Z."/>
            <person name="Lu X."/>
            <person name="Zhang F."/>
            <person name="Jiang W."/>
            <person name="Ma Y."/>
            <person name="Chen M."/>
            <person name="Hao X."/>
            <person name="Li L."/>
            <person name="Tang Y."/>
            <person name="Lv G."/>
            <person name="Zhou Y."/>
            <person name="Sun X."/>
            <person name="Brodelius P.E."/>
            <person name="Rose J.K.C."/>
            <person name="Tang K."/>
        </authorList>
    </citation>
    <scope>NUCLEOTIDE SEQUENCE [LARGE SCALE GENOMIC DNA]</scope>
    <source>
        <strain evidence="8">cv. Huhao1</strain>
        <tissue evidence="7">Leaf</tissue>
    </source>
</reference>
<dbReference type="InterPro" id="IPR024054">
    <property type="entry name" value="TIF2_asu_middle_sf"/>
</dbReference>
<evidence type="ECO:0000256" key="3">
    <source>
        <dbReference type="ARBA" id="ARBA00022553"/>
    </source>
</evidence>
<dbReference type="CDD" id="cd04452">
    <property type="entry name" value="S1_IF2_alpha"/>
    <property type="match status" value="1"/>
</dbReference>
<keyword evidence="2 7" id="KW-0396">Initiation factor</keyword>
<evidence type="ECO:0000259" key="6">
    <source>
        <dbReference type="PROSITE" id="PS50126"/>
    </source>
</evidence>
<dbReference type="Gene3D" id="1.10.150.190">
    <property type="entry name" value="Translation initiation factor 2, subunit 1, domain 2"/>
    <property type="match status" value="1"/>
</dbReference>
<dbReference type="EMBL" id="PKPP01004400">
    <property type="protein sequence ID" value="PWA64540.1"/>
    <property type="molecule type" value="Genomic_DNA"/>
</dbReference>
<protein>
    <submittedName>
        <fullName evidence="7">Eukaryotic translation initiation factor 2 subunit 1</fullName>
    </submittedName>
</protein>
<dbReference type="STRING" id="35608.A0A2U1MTG8"/>
<dbReference type="PROSITE" id="PS50126">
    <property type="entry name" value="S1"/>
    <property type="match status" value="1"/>
</dbReference>
<sequence>MANLECRMYESRFPEVDMAVMIQVKSIGEMCAYVSLLEYNNIEGMILLSELSRRRIRSINSLIKVGRTEPVMVLHVDEDKGYVNLSKRRVSEEDIQICEDRYNKSKLVHSIMRHVAETMELDLEDLYIHVGWPLYRKYGHAFEAFKLVVSDPDAILDSLTREVKETGADGKEVTKSAMRKAEAAGNEDCPVKIKLVAPPAYVLITQTLDKVQGISVLTKAIAACSEEIERHKGKLTVKEAPRAASAVKQLESIQEAVSEREDLLLLERMKTLTDANAEKEGDDDSEEEEDTGMGEVDLDGPSEN</sequence>
<dbReference type="PANTHER" id="PTHR10602:SF0">
    <property type="entry name" value="EUKARYOTIC TRANSLATION INITIATION FACTOR 2 SUBUNIT 1"/>
    <property type="match status" value="1"/>
</dbReference>
<evidence type="ECO:0000313" key="7">
    <source>
        <dbReference type="EMBL" id="PWA64540.1"/>
    </source>
</evidence>
<dbReference type="InterPro" id="IPR012340">
    <property type="entry name" value="NA-bd_OB-fold"/>
</dbReference>
<keyword evidence="4" id="KW-0648">Protein biosynthesis</keyword>
<keyword evidence="3" id="KW-0597">Phosphoprotein</keyword>
<feature type="region of interest" description="Disordered" evidence="5">
    <location>
        <begin position="271"/>
        <end position="304"/>
    </location>
</feature>
<dbReference type="AlphaFoldDB" id="A0A2U1MTG8"/>
<proteinExistence type="inferred from homology"/>
<dbReference type="InterPro" id="IPR011488">
    <property type="entry name" value="TIF_2_asu"/>
</dbReference>
<dbReference type="SUPFAM" id="SSF110993">
    <property type="entry name" value="eIF-2-alpha, C-terminal domain"/>
    <property type="match status" value="1"/>
</dbReference>
<gene>
    <name evidence="7" type="ORF">CTI12_AA343140</name>
</gene>
<dbReference type="Proteomes" id="UP000245207">
    <property type="component" value="Unassembled WGS sequence"/>
</dbReference>
<keyword evidence="8" id="KW-1185">Reference proteome</keyword>
<dbReference type="InterPro" id="IPR044126">
    <property type="entry name" value="S1_IF2_alpha"/>
</dbReference>
<feature type="compositionally biased region" description="Acidic residues" evidence="5">
    <location>
        <begin position="280"/>
        <end position="304"/>
    </location>
</feature>
<comment type="similarity">
    <text evidence="1">Belongs to the eIF-2-alpha family.</text>
</comment>
<dbReference type="GO" id="GO:0043022">
    <property type="term" value="F:ribosome binding"/>
    <property type="evidence" value="ECO:0007669"/>
    <property type="project" value="TreeGrafter"/>
</dbReference>
<dbReference type="SMART" id="SM00316">
    <property type="entry name" value="S1"/>
    <property type="match status" value="1"/>
</dbReference>
<organism evidence="7 8">
    <name type="scientific">Artemisia annua</name>
    <name type="common">Sweet wormwood</name>
    <dbReference type="NCBI Taxonomy" id="35608"/>
    <lineage>
        <taxon>Eukaryota</taxon>
        <taxon>Viridiplantae</taxon>
        <taxon>Streptophyta</taxon>
        <taxon>Embryophyta</taxon>
        <taxon>Tracheophyta</taxon>
        <taxon>Spermatophyta</taxon>
        <taxon>Magnoliopsida</taxon>
        <taxon>eudicotyledons</taxon>
        <taxon>Gunneridae</taxon>
        <taxon>Pentapetalae</taxon>
        <taxon>asterids</taxon>
        <taxon>campanulids</taxon>
        <taxon>Asterales</taxon>
        <taxon>Asteraceae</taxon>
        <taxon>Asteroideae</taxon>
        <taxon>Anthemideae</taxon>
        <taxon>Artemisiinae</taxon>
        <taxon>Artemisia</taxon>
    </lineage>
</organism>
<comment type="caution">
    <text evidence="7">The sequence shown here is derived from an EMBL/GenBank/DDBJ whole genome shotgun (WGS) entry which is preliminary data.</text>
</comment>
<evidence type="ECO:0000313" key="8">
    <source>
        <dbReference type="Proteomes" id="UP000245207"/>
    </source>
</evidence>
<dbReference type="FunFam" id="2.40.50.140:FF:000015">
    <property type="entry name" value="Eukaryotic translation initiation factor 2 subunit alpha"/>
    <property type="match status" value="1"/>
</dbReference>
<dbReference type="InterPro" id="IPR003029">
    <property type="entry name" value="S1_domain"/>
</dbReference>
<accession>A0A2U1MTG8</accession>
<dbReference type="Gene3D" id="3.30.70.1130">
    <property type="entry name" value="EIF_2_alpha"/>
    <property type="match status" value="1"/>
</dbReference>
<dbReference type="Pfam" id="PF00575">
    <property type="entry name" value="S1"/>
    <property type="match status" value="1"/>
</dbReference>
<dbReference type="Gene3D" id="2.40.50.140">
    <property type="entry name" value="Nucleic acid-binding proteins"/>
    <property type="match status" value="1"/>
</dbReference>
<dbReference type="FunFam" id="1.10.150.190:FF:000003">
    <property type="entry name" value="Eukaryotic translation initiation factor 2 subunit alpha"/>
    <property type="match status" value="1"/>
</dbReference>
<dbReference type="OrthoDB" id="1685042at2759"/>
<dbReference type="GO" id="GO:0005850">
    <property type="term" value="C:eukaryotic translation initiation factor 2 complex"/>
    <property type="evidence" value="ECO:0007669"/>
    <property type="project" value="TreeGrafter"/>
</dbReference>
<evidence type="ECO:0000256" key="5">
    <source>
        <dbReference type="SAM" id="MobiDB-lite"/>
    </source>
</evidence>
<dbReference type="GO" id="GO:0033290">
    <property type="term" value="C:eukaryotic 48S preinitiation complex"/>
    <property type="evidence" value="ECO:0007669"/>
    <property type="project" value="TreeGrafter"/>
</dbReference>
<dbReference type="Pfam" id="PF07541">
    <property type="entry name" value="EIF_2_alpha"/>
    <property type="match status" value="1"/>
</dbReference>
<dbReference type="PANTHER" id="PTHR10602">
    <property type="entry name" value="EUKARYOTIC TRANSLATION INITIATION FACTOR 2 SUBUNIT 1"/>
    <property type="match status" value="1"/>
</dbReference>
<dbReference type="SUPFAM" id="SSF116742">
    <property type="entry name" value="eIF2alpha middle domain-like"/>
    <property type="match status" value="1"/>
</dbReference>
<dbReference type="GO" id="GO:0003723">
    <property type="term" value="F:RNA binding"/>
    <property type="evidence" value="ECO:0007669"/>
    <property type="project" value="InterPro"/>
</dbReference>
<evidence type="ECO:0000256" key="2">
    <source>
        <dbReference type="ARBA" id="ARBA00022540"/>
    </source>
</evidence>
<dbReference type="InterPro" id="IPR024055">
    <property type="entry name" value="TIF2_asu_C"/>
</dbReference>